<name>A0ABV5GM83_9FLAO</name>
<dbReference type="Proteomes" id="UP001589607">
    <property type="component" value="Unassembled WGS sequence"/>
</dbReference>
<evidence type="ECO:0000313" key="1">
    <source>
        <dbReference type="EMBL" id="MFB9095995.1"/>
    </source>
</evidence>
<protein>
    <recommendedName>
        <fullName evidence="3">Phage integrase SAM-like domain-containing protein</fullName>
    </recommendedName>
</protein>
<accession>A0ABV5GM83</accession>
<proteinExistence type="predicted"/>
<reference evidence="1 2" key="1">
    <citation type="submission" date="2024-09" db="EMBL/GenBank/DDBJ databases">
        <authorList>
            <person name="Sun Q."/>
            <person name="Mori K."/>
        </authorList>
    </citation>
    <scope>NUCLEOTIDE SEQUENCE [LARGE SCALE GENOMIC DNA]</scope>
    <source>
        <strain evidence="1 2">CECT 7955</strain>
    </source>
</reference>
<dbReference type="EMBL" id="JBHMEY010000012">
    <property type="protein sequence ID" value="MFB9095995.1"/>
    <property type="molecule type" value="Genomic_DNA"/>
</dbReference>
<dbReference type="RefSeq" id="WP_236457388.1">
    <property type="nucleotide sequence ID" value="NZ_CBCSGE010000006.1"/>
</dbReference>
<evidence type="ECO:0000313" key="2">
    <source>
        <dbReference type="Proteomes" id="UP001589607"/>
    </source>
</evidence>
<sequence length="97" mass="11829">MKQYNNCVYLIHDNLTRKPNSQIKQKMTGEEFYDLLNKTYINKDEGKLLYNNYHFKKWLYKKNNTYSFQFKGKTQLKAIPKEWLVDAKNAKKRKNNQ</sequence>
<gene>
    <name evidence="1" type="ORF">ACFFVF_05665</name>
</gene>
<keyword evidence="2" id="KW-1185">Reference proteome</keyword>
<comment type="caution">
    <text evidence="1">The sequence shown here is derived from an EMBL/GenBank/DDBJ whole genome shotgun (WGS) entry which is preliminary data.</text>
</comment>
<evidence type="ECO:0008006" key="3">
    <source>
        <dbReference type="Google" id="ProtNLM"/>
    </source>
</evidence>
<organism evidence="1 2">
    <name type="scientific">Flavobacterium jumunjinense</name>
    <dbReference type="NCBI Taxonomy" id="998845"/>
    <lineage>
        <taxon>Bacteria</taxon>
        <taxon>Pseudomonadati</taxon>
        <taxon>Bacteroidota</taxon>
        <taxon>Flavobacteriia</taxon>
        <taxon>Flavobacteriales</taxon>
        <taxon>Flavobacteriaceae</taxon>
        <taxon>Flavobacterium</taxon>
    </lineage>
</organism>